<dbReference type="AlphaFoldDB" id="A0A7C9IHX7"/>
<keyword evidence="2" id="KW-0808">Transferase</keyword>
<comment type="caution">
    <text evidence="2">The sequence shown here is derived from an EMBL/GenBank/DDBJ whole genome shotgun (WGS) entry which is preliminary data.</text>
</comment>
<keyword evidence="3" id="KW-1185">Reference proteome</keyword>
<protein>
    <submittedName>
        <fullName evidence="2">Glutathione transferase</fullName>
    </submittedName>
</protein>
<evidence type="ECO:0000313" key="3">
    <source>
        <dbReference type="Proteomes" id="UP000480350"/>
    </source>
</evidence>
<dbReference type="PANTHER" id="PTHR21366:SF14">
    <property type="entry name" value="GLYOXALASE DOMAIN-CONTAINING PROTEIN 5"/>
    <property type="match status" value="1"/>
</dbReference>
<evidence type="ECO:0000259" key="1">
    <source>
        <dbReference type="PROSITE" id="PS51819"/>
    </source>
</evidence>
<dbReference type="RefSeq" id="WP_160765236.1">
    <property type="nucleotide sequence ID" value="NZ_WUPT01000003.1"/>
</dbReference>
<dbReference type="PANTHER" id="PTHR21366">
    <property type="entry name" value="GLYOXALASE FAMILY PROTEIN"/>
    <property type="match status" value="1"/>
</dbReference>
<reference evidence="2 3" key="2">
    <citation type="submission" date="2020-03" db="EMBL/GenBank/DDBJ databases">
        <title>Kangsaoukella pontilimi gen. nov., sp. nov., a new member of the family Rhodobacteraceae isolated from a tidal mudflat.</title>
        <authorList>
            <person name="Kim I.S."/>
        </authorList>
    </citation>
    <scope>NUCLEOTIDE SEQUENCE [LARGE SCALE GENOMIC DNA]</scope>
    <source>
        <strain evidence="2 3">GH1-50</strain>
    </source>
</reference>
<dbReference type="Gene3D" id="3.10.180.10">
    <property type="entry name" value="2,3-Dihydroxybiphenyl 1,2-Dioxygenase, domain 1"/>
    <property type="match status" value="1"/>
</dbReference>
<name>A0A7C9IHX7_9RHOB</name>
<dbReference type="InterPro" id="IPR037523">
    <property type="entry name" value="VOC_core"/>
</dbReference>
<proteinExistence type="predicted"/>
<reference evidence="2 3" key="1">
    <citation type="submission" date="2019-12" db="EMBL/GenBank/DDBJ databases">
        <authorList>
            <person name="Lee S.D."/>
        </authorList>
    </citation>
    <scope>NUCLEOTIDE SEQUENCE [LARGE SCALE GENOMIC DNA]</scope>
    <source>
        <strain evidence="2 3">GH1-50</strain>
    </source>
</reference>
<dbReference type="SUPFAM" id="SSF54593">
    <property type="entry name" value="Glyoxalase/Bleomycin resistance protein/Dihydroxybiphenyl dioxygenase"/>
    <property type="match status" value="1"/>
</dbReference>
<dbReference type="InterPro" id="IPR050383">
    <property type="entry name" value="GlyoxalaseI/FosfomycinResist"/>
</dbReference>
<gene>
    <name evidence="2" type="ORF">GQ651_15775</name>
</gene>
<dbReference type="InterPro" id="IPR029068">
    <property type="entry name" value="Glyas_Bleomycin-R_OHBP_Dase"/>
</dbReference>
<dbReference type="Proteomes" id="UP000480350">
    <property type="component" value="Unassembled WGS sequence"/>
</dbReference>
<dbReference type="EMBL" id="WUPT01000003">
    <property type="protein sequence ID" value="MXQ09304.1"/>
    <property type="molecule type" value="Genomic_DNA"/>
</dbReference>
<sequence>MTRVSGVNHVTLSVTDLDRSVAFYRDRLGARLRCLWPRGAYFELEQLWLCLEAADHVSVRGDDSHIAFSVGAQDFDAAVDRLGDAPVWKENRSEGRSHYFRDPDGHKLELHVGGIADRLAHYRQRTPEGMRFFD</sequence>
<dbReference type="Pfam" id="PF00903">
    <property type="entry name" value="Glyoxalase"/>
    <property type="match status" value="1"/>
</dbReference>
<dbReference type="PROSITE" id="PS51819">
    <property type="entry name" value="VOC"/>
    <property type="match status" value="1"/>
</dbReference>
<evidence type="ECO:0000313" key="2">
    <source>
        <dbReference type="EMBL" id="MXQ09304.1"/>
    </source>
</evidence>
<accession>A0A7C9IHX7</accession>
<dbReference type="InterPro" id="IPR004360">
    <property type="entry name" value="Glyas_Fos-R_dOase_dom"/>
</dbReference>
<organism evidence="2 3">
    <name type="scientific">Kangsaoukella pontilimi</name>
    <dbReference type="NCBI Taxonomy" id="2691042"/>
    <lineage>
        <taxon>Bacteria</taxon>
        <taxon>Pseudomonadati</taxon>
        <taxon>Pseudomonadota</taxon>
        <taxon>Alphaproteobacteria</taxon>
        <taxon>Rhodobacterales</taxon>
        <taxon>Paracoccaceae</taxon>
        <taxon>Kangsaoukella</taxon>
    </lineage>
</organism>
<feature type="domain" description="VOC" evidence="1">
    <location>
        <begin position="6"/>
        <end position="113"/>
    </location>
</feature>
<dbReference type="GO" id="GO:0016740">
    <property type="term" value="F:transferase activity"/>
    <property type="evidence" value="ECO:0007669"/>
    <property type="project" value="UniProtKB-KW"/>
</dbReference>